<dbReference type="PANTHER" id="PTHR34995:SF1">
    <property type="entry name" value="DNA-DIRECTED RNA POLYMERASE SUBUNIT BETA"/>
    <property type="match status" value="1"/>
</dbReference>
<dbReference type="SUPFAM" id="SSF64484">
    <property type="entry name" value="beta and beta-prime subunits of DNA dependent RNA-polymerase"/>
    <property type="match status" value="1"/>
</dbReference>
<comment type="caution">
    <text evidence="4">The sequence shown here is derived from an EMBL/GenBank/DDBJ whole genome shotgun (WGS) entry which is preliminary data.</text>
</comment>
<proteinExistence type="predicted"/>
<reference evidence="4" key="1">
    <citation type="submission" date="2021-02" db="EMBL/GenBank/DDBJ databases">
        <authorList>
            <person name="Dougan E. K."/>
            <person name="Rhodes N."/>
            <person name="Thang M."/>
            <person name="Chan C."/>
        </authorList>
    </citation>
    <scope>NUCLEOTIDE SEQUENCE</scope>
</reference>
<dbReference type="GO" id="GO:0000428">
    <property type="term" value="C:DNA-directed RNA polymerase complex"/>
    <property type="evidence" value="ECO:0007669"/>
    <property type="project" value="UniProtKB-KW"/>
</dbReference>
<dbReference type="OrthoDB" id="432375at2759"/>
<dbReference type="Proteomes" id="UP000649617">
    <property type="component" value="Unassembled WGS sequence"/>
</dbReference>
<gene>
    <name evidence="4" type="primary">rpoC2</name>
    <name evidence="4" type="ORF">SPIL2461_LOCUS22243</name>
</gene>
<dbReference type="EMBL" id="CAJNIZ010047082">
    <property type="protein sequence ID" value="CAE7761850.1"/>
    <property type="molecule type" value="Genomic_DNA"/>
</dbReference>
<evidence type="ECO:0000313" key="4">
    <source>
        <dbReference type="EMBL" id="CAE7761850.1"/>
    </source>
</evidence>
<evidence type="ECO:0000256" key="3">
    <source>
        <dbReference type="ARBA" id="ARBA00023163"/>
    </source>
</evidence>
<keyword evidence="1" id="KW-0240">DNA-directed RNA polymerase</keyword>
<keyword evidence="2" id="KW-0808">Transferase</keyword>
<protein>
    <submittedName>
        <fullName evidence="4">RpoC2 protein</fullName>
    </submittedName>
</protein>
<dbReference type="InterPro" id="IPR050254">
    <property type="entry name" value="RNA_pol_beta''_euk"/>
</dbReference>
<dbReference type="Gene3D" id="1.10.1790.20">
    <property type="match status" value="1"/>
</dbReference>
<sequence length="875" mass="95349">MAADGTVTQVEELETGSYVKVLDGASVSFGQVLYQKPVMSSQSSDEEAVETLDKPINSDQDGEVVLQEADAQNNCIEQGGMLVWVLQGTSLDFQHEGSTLAVKEGDAVEVGQALAQEWAATQHDGVPRFQEPPRSVIAEAFSLRTDFDFFELAAARTTEYITEPQMPSSLHEDCLCFMCILDNCRPGVSRALTAADEIRRASPAAPKSSNVFTQVWQDEQDAARRKLRVMCNPPSLQSGAAIFPTACNITAECVTPGGGLCLHVPREGGMAILWSPEESIRLLNEEQRKVCKEKSPIKLGRQLLFKRTSLSSTATVQREEDGVLVCRCKDRVYYSRDLEKLDLSADASWECAIKPGEILLAPSKHFTEGIWWDAAEGSQDGNGVYFYMRAVPPDHPVIPGLPMTKMASNWTIAQILDDPRGSDLVRLLLRRTRLFDLPAADHRLPSETDCGVRRAVGFGARSVCQCRHCISAVPDQLAEEAPCPPAVSLHGETLDVAREWGPSSLCVIQHSPLGDARAAAANSSWQEAEPRYITCGASDGVIARRMVPSKSSGIVCKAELRDESEEGPSRLTAVVLSDKDVLRVPCQAKPLIHLGDLVRQHDWLSSEDVSPAAGQVVSVQVDEDGHATVLLRRASSYLVTQKGSVMVRDGSVVRIGDCLATEPLAVPRTSDIVQGLPRIERLFEAANKQLEARLDKIFEEEAINRSSLDAAYAARRRFEQELLADIQSAYGEQGVDISSKHIEVVVRRMTEKCRIEEGISGLPPGTLMNYVELEGLCALQPSGEVRVRPVVRGVTEIGRDGSHMLVAMGFREVDNVVANEVCSGAGRFGMEGVKENLMIGKAVSVGSKTTSSADTMDCEIDLDGIPAWAEEASYR</sequence>
<organism evidence="4 5">
    <name type="scientific">Symbiodinium pilosum</name>
    <name type="common">Dinoflagellate</name>
    <dbReference type="NCBI Taxonomy" id="2952"/>
    <lineage>
        <taxon>Eukaryota</taxon>
        <taxon>Sar</taxon>
        <taxon>Alveolata</taxon>
        <taxon>Dinophyceae</taxon>
        <taxon>Suessiales</taxon>
        <taxon>Symbiodiniaceae</taxon>
        <taxon>Symbiodinium</taxon>
    </lineage>
</organism>
<keyword evidence="5" id="KW-1185">Reference proteome</keyword>
<keyword evidence="3" id="KW-0804">Transcription</keyword>
<evidence type="ECO:0000313" key="5">
    <source>
        <dbReference type="Proteomes" id="UP000649617"/>
    </source>
</evidence>
<evidence type="ECO:0000256" key="1">
    <source>
        <dbReference type="ARBA" id="ARBA00022478"/>
    </source>
</evidence>
<accession>A0A812Y237</accession>
<dbReference type="PANTHER" id="PTHR34995">
    <property type="entry name" value="DNA-DIRECTED RNA POLYMERASE SUBUNIT BETA"/>
    <property type="match status" value="1"/>
</dbReference>
<name>A0A812Y237_SYMPI</name>
<dbReference type="GO" id="GO:0016779">
    <property type="term" value="F:nucleotidyltransferase activity"/>
    <property type="evidence" value="ECO:0007669"/>
    <property type="project" value="UniProtKB-KW"/>
</dbReference>
<dbReference type="AlphaFoldDB" id="A0A812Y237"/>
<keyword evidence="2" id="KW-0548">Nucleotidyltransferase</keyword>
<evidence type="ECO:0000256" key="2">
    <source>
        <dbReference type="ARBA" id="ARBA00022695"/>
    </source>
</evidence>